<reference evidence="1" key="1">
    <citation type="submission" date="2019-03" db="EMBL/GenBank/DDBJ databases">
        <title>Single cell metagenomics reveals metabolic interactions within the superorganism composed of flagellate Streblomastix strix and complex community of Bacteroidetes bacteria on its surface.</title>
        <authorList>
            <person name="Treitli S.C."/>
            <person name="Kolisko M."/>
            <person name="Husnik F."/>
            <person name="Keeling P."/>
            <person name="Hampl V."/>
        </authorList>
    </citation>
    <scope>NUCLEOTIDE SEQUENCE</scope>
    <source>
        <strain evidence="1">STM</strain>
    </source>
</reference>
<protein>
    <submittedName>
        <fullName evidence="1">Uncharacterized protein</fullName>
    </submittedName>
</protein>
<gene>
    <name evidence="1" type="ORF">EZS27_007734</name>
</gene>
<accession>A0A5J4SER8</accession>
<name>A0A5J4SER8_9ZZZZ</name>
<dbReference type="AlphaFoldDB" id="A0A5J4SER8"/>
<evidence type="ECO:0000313" key="1">
    <source>
        <dbReference type="EMBL" id="KAA6344644.1"/>
    </source>
</evidence>
<proteinExistence type="predicted"/>
<dbReference type="EMBL" id="SNRY01000207">
    <property type="protein sequence ID" value="KAA6344644.1"/>
    <property type="molecule type" value="Genomic_DNA"/>
</dbReference>
<comment type="caution">
    <text evidence="1">The sequence shown here is derived from an EMBL/GenBank/DDBJ whole genome shotgun (WGS) entry which is preliminary data.</text>
</comment>
<organism evidence="1">
    <name type="scientific">termite gut metagenome</name>
    <dbReference type="NCBI Taxonomy" id="433724"/>
    <lineage>
        <taxon>unclassified sequences</taxon>
        <taxon>metagenomes</taxon>
        <taxon>organismal metagenomes</taxon>
    </lineage>
</organism>
<sequence>MEENINNIPNEFLILKAEIEIIESSIENNMKAKKGGSEKSLEKIFELYEIRKKQIGLLNHKYKTNYTLSDLKKFKYKKGDKIKTNLSINDTEITMLEDIAEEKPKDNTIGIDDQYTNYGLVEEDYSLKEEKYKLVEEDFKLKSIDTPTIKPTTNPDWFGDDTNHVSNITPTKILEIDVTNISSEDIKTQTMTTNDNDLSLAYDIIPLPSKGECYSHKKGKIQVGYLTADDENIIISPNLYNDGKINEILIKRKVMEDIDVNNLVLGDRNAILLFLRIEGYGNMFPLTLFDKEKGVNFETEFDLKNLKYKPFNLLGDEEGLFDYKVSNGDLIKFKFLNYYDQLILKKLARNENAKLRKGKLLSIINDLRNELNEDEKLDNSSIKKIESAIEIIENWKEAIKMEDLSTHFDRSLTNAMILSISKINGIEDRKYIHNYVMKMKSRDALLFRRYISDNEPDIDFEIKVERPASLGGGYLSTFLNFDSSIFYNIT</sequence>